<reference evidence="6 7" key="1">
    <citation type="submission" date="2016-03" db="EMBL/GenBank/DDBJ databases">
        <title>Genome sequencing of Devosia sp. S37.</title>
        <authorList>
            <person name="Mohd Nor M."/>
        </authorList>
    </citation>
    <scope>NUCLEOTIDE SEQUENCE [LARGE SCALE GENOMIC DNA]</scope>
    <source>
        <strain evidence="6 7">S37</strain>
    </source>
</reference>
<dbReference type="Pfam" id="PF01590">
    <property type="entry name" value="GAF"/>
    <property type="match status" value="1"/>
</dbReference>
<dbReference type="InterPro" id="IPR029016">
    <property type="entry name" value="GAF-like_dom_sf"/>
</dbReference>
<evidence type="ECO:0000256" key="3">
    <source>
        <dbReference type="ARBA" id="ARBA00023012"/>
    </source>
</evidence>
<dbReference type="RefSeq" id="WP_067451606.1">
    <property type="nucleotide sequence ID" value="NZ_LVVY01000062.1"/>
</dbReference>
<dbReference type="CDD" id="cd16917">
    <property type="entry name" value="HATPase_UhpB-NarQ-NarX-like"/>
    <property type="match status" value="1"/>
</dbReference>
<keyword evidence="7" id="KW-1185">Reference proteome</keyword>
<comment type="caution">
    <text evidence="6">The sequence shown here is derived from an EMBL/GenBank/DDBJ whole genome shotgun (WGS) entry which is preliminary data.</text>
</comment>
<dbReference type="InterPro" id="IPR036890">
    <property type="entry name" value="HATPase_C_sf"/>
</dbReference>
<protein>
    <submittedName>
        <fullName evidence="6">ATPase</fullName>
    </submittedName>
</protein>
<sequence>MHYSQRAMESLIGVSHALAGHTDPGEAFRATAEEIRQLISYDHIDIALMLPDNMHVVHEVGPRTSWSNLAKHPLPTDCSPARLVMQRQQPFLLAVDALLDERFHFLGALDEPIYAAQLRSRIIVPMRIRGDIIGSLNISRQVPGCYTLDDVEIAQVCADFLTPYISALLHAQEARRAMLAERKARRRELQLRRGASQLTETMDKESRRLAMDLHDQTLADLARIARYVSSMRCENRADPAALGELEQLVGGCLTELRQIIDDMQPNMLRLFGLADALDAHLFRSVRYATPPVSISVTDRTAGLIDTIDDRLRTALYRIAQEAINNAARHADATNVTVLIDQKQGGFRVSVSDNGKGIGLRRKQRIGGLSHMQTRATLIGASLSFEAGLDGRGTQVVVEIDASLEGGDHQIRARELN</sequence>
<feature type="domain" description="GAF" evidence="4">
    <location>
        <begin position="23"/>
        <end position="175"/>
    </location>
</feature>
<evidence type="ECO:0000313" key="7">
    <source>
        <dbReference type="Proteomes" id="UP000078389"/>
    </source>
</evidence>
<dbReference type="AlphaFoldDB" id="A0A178I3H4"/>
<evidence type="ECO:0000256" key="2">
    <source>
        <dbReference type="ARBA" id="ARBA00022777"/>
    </source>
</evidence>
<dbReference type="PANTHER" id="PTHR24421:SF58">
    <property type="entry name" value="SIGNAL TRANSDUCTION HISTIDINE-PROTEIN KINASE_PHOSPHATASE UHPB"/>
    <property type="match status" value="1"/>
</dbReference>
<dbReference type="Pfam" id="PF02518">
    <property type="entry name" value="HATPase_c"/>
    <property type="match status" value="1"/>
</dbReference>
<dbReference type="InterPro" id="IPR050482">
    <property type="entry name" value="Sensor_HK_TwoCompSys"/>
</dbReference>
<dbReference type="InterPro" id="IPR003018">
    <property type="entry name" value="GAF"/>
</dbReference>
<feature type="domain" description="Histidine kinase/HSP90-like ATPase" evidence="5">
    <location>
        <begin position="310"/>
        <end position="403"/>
    </location>
</feature>
<evidence type="ECO:0000313" key="6">
    <source>
        <dbReference type="EMBL" id="OAM79676.1"/>
    </source>
</evidence>
<dbReference type="SUPFAM" id="SSF55781">
    <property type="entry name" value="GAF domain-like"/>
    <property type="match status" value="1"/>
</dbReference>
<proteinExistence type="predicted"/>
<dbReference type="EMBL" id="LVVY01000062">
    <property type="protein sequence ID" value="OAM79676.1"/>
    <property type="molecule type" value="Genomic_DNA"/>
</dbReference>
<evidence type="ECO:0000256" key="1">
    <source>
        <dbReference type="ARBA" id="ARBA00022679"/>
    </source>
</evidence>
<dbReference type="OrthoDB" id="9797605at2"/>
<dbReference type="GO" id="GO:0000160">
    <property type="term" value="P:phosphorelay signal transduction system"/>
    <property type="evidence" value="ECO:0007669"/>
    <property type="project" value="UniProtKB-KW"/>
</dbReference>
<dbReference type="Gene3D" id="3.30.565.10">
    <property type="entry name" value="Histidine kinase-like ATPase, C-terminal domain"/>
    <property type="match status" value="1"/>
</dbReference>
<organism evidence="6 7">
    <name type="scientific">Devosia elaeis</name>
    <dbReference type="NCBI Taxonomy" id="1770058"/>
    <lineage>
        <taxon>Bacteria</taxon>
        <taxon>Pseudomonadati</taxon>
        <taxon>Pseudomonadota</taxon>
        <taxon>Alphaproteobacteria</taxon>
        <taxon>Hyphomicrobiales</taxon>
        <taxon>Devosiaceae</taxon>
        <taxon>Devosia</taxon>
    </lineage>
</organism>
<keyword evidence="1" id="KW-0808">Transferase</keyword>
<dbReference type="Proteomes" id="UP000078389">
    <property type="component" value="Unassembled WGS sequence"/>
</dbReference>
<accession>A0A178I3H4</accession>
<name>A0A178I3H4_9HYPH</name>
<dbReference type="SUPFAM" id="SSF55874">
    <property type="entry name" value="ATPase domain of HSP90 chaperone/DNA topoisomerase II/histidine kinase"/>
    <property type="match status" value="1"/>
</dbReference>
<evidence type="ECO:0000259" key="4">
    <source>
        <dbReference type="SMART" id="SM00065"/>
    </source>
</evidence>
<dbReference type="SMART" id="SM00065">
    <property type="entry name" value="GAF"/>
    <property type="match status" value="1"/>
</dbReference>
<keyword evidence="2" id="KW-0418">Kinase</keyword>
<dbReference type="PANTHER" id="PTHR24421">
    <property type="entry name" value="NITRATE/NITRITE SENSOR PROTEIN NARX-RELATED"/>
    <property type="match status" value="1"/>
</dbReference>
<dbReference type="SMART" id="SM00387">
    <property type="entry name" value="HATPase_c"/>
    <property type="match status" value="1"/>
</dbReference>
<keyword evidence="3" id="KW-0902">Two-component regulatory system</keyword>
<dbReference type="InterPro" id="IPR003594">
    <property type="entry name" value="HATPase_dom"/>
</dbReference>
<dbReference type="STRING" id="1770058.A3840_02960"/>
<dbReference type="GO" id="GO:0016301">
    <property type="term" value="F:kinase activity"/>
    <property type="evidence" value="ECO:0007669"/>
    <property type="project" value="UniProtKB-KW"/>
</dbReference>
<dbReference type="Gene3D" id="3.30.450.40">
    <property type="match status" value="1"/>
</dbReference>
<evidence type="ECO:0000259" key="5">
    <source>
        <dbReference type="SMART" id="SM00387"/>
    </source>
</evidence>
<gene>
    <name evidence="6" type="ORF">A3840_02960</name>
</gene>